<name>A0ABN3KJW2_9ACTN</name>
<dbReference type="PANTHER" id="PTHR33744">
    <property type="entry name" value="CARBOHYDRATE DIACID REGULATOR"/>
    <property type="match status" value="1"/>
</dbReference>
<dbReference type="PANTHER" id="PTHR33744:SF17">
    <property type="entry name" value="CONSERVED PROTEIN"/>
    <property type="match status" value="1"/>
</dbReference>
<evidence type="ECO:0000313" key="2">
    <source>
        <dbReference type="EMBL" id="GAA2464085.1"/>
    </source>
</evidence>
<dbReference type="Pfam" id="PF13556">
    <property type="entry name" value="HTH_30"/>
    <property type="match status" value="1"/>
</dbReference>
<dbReference type="InterPro" id="IPR051448">
    <property type="entry name" value="CdaR-like_regulators"/>
</dbReference>
<dbReference type="Proteomes" id="UP001501638">
    <property type="component" value="Unassembled WGS sequence"/>
</dbReference>
<gene>
    <name evidence="2" type="ORF">GCM10010405_55520</name>
</gene>
<dbReference type="InterPro" id="IPR025736">
    <property type="entry name" value="PucR_C-HTH_dom"/>
</dbReference>
<sequence length="425" mass="43980">MREEYQELIDEVTALLGTPATLENRDFGLIAFGAHGGDGDDGGEDPVFLTDPVRARSILQRRSTARVRAWFESFGITRAVAPVRIPPDPSAGVLRGRICVPVRHGGALLGYIWLLDDGALELTDPRLADVRAAADRIGALLAAEARAGARRGELLYTLITAAPGRRAAEVELAGELGALATGPLTVVAVVPWGEEDGDAAGSPPAFGRGISGAVAACMVPGAGASPPKSGGALAVLVRLLSLGGLDPARAAAERLLRSPHADGRGGGREAGAGAAAGIGAPCEGLSGVPGAWRQALSAARAARAERRLGPVARWDRIGPYRMLTSLTTSPGGLSDDTPGGSAAALPDASVRALLEPGRRELARTAEVFLDCAGQAGRTATALGIHRQTLYYRLARVEQLTGLDLDDGEDRLLLHMALKTARLLRS</sequence>
<evidence type="ECO:0000313" key="3">
    <source>
        <dbReference type="Proteomes" id="UP001501638"/>
    </source>
</evidence>
<accession>A0ABN3KJW2</accession>
<dbReference type="InterPro" id="IPR042070">
    <property type="entry name" value="PucR_C-HTH_sf"/>
</dbReference>
<feature type="domain" description="PucR C-terminal helix-turn-helix" evidence="1">
    <location>
        <begin position="361"/>
        <end position="418"/>
    </location>
</feature>
<organism evidence="2 3">
    <name type="scientific">Streptomyces macrosporus</name>
    <dbReference type="NCBI Taxonomy" id="44032"/>
    <lineage>
        <taxon>Bacteria</taxon>
        <taxon>Bacillati</taxon>
        <taxon>Actinomycetota</taxon>
        <taxon>Actinomycetes</taxon>
        <taxon>Kitasatosporales</taxon>
        <taxon>Streptomycetaceae</taxon>
        <taxon>Streptomyces</taxon>
    </lineage>
</organism>
<reference evidence="2 3" key="1">
    <citation type="journal article" date="2019" name="Int. J. Syst. Evol. Microbiol.">
        <title>The Global Catalogue of Microorganisms (GCM) 10K type strain sequencing project: providing services to taxonomists for standard genome sequencing and annotation.</title>
        <authorList>
            <consortium name="The Broad Institute Genomics Platform"/>
            <consortium name="The Broad Institute Genome Sequencing Center for Infectious Disease"/>
            <person name="Wu L."/>
            <person name="Ma J."/>
        </authorList>
    </citation>
    <scope>NUCLEOTIDE SEQUENCE [LARGE SCALE GENOMIC DNA]</scope>
    <source>
        <strain evidence="2 3">JCM 6305</strain>
    </source>
</reference>
<evidence type="ECO:0000259" key="1">
    <source>
        <dbReference type="Pfam" id="PF13556"/>
    </source>
</evidence>
<proteinExistence type="predicted"/>
<dbReference type="RefSeq" id="WP_344328406.1">
    <property type="nucleotide sequence ID" value="NZ_BAAASZ010000051.1"/>
</dbReference>
<dbReference type="EMBL" id="BAAASZ010000051">
    <property type="protein sequence ID" value="GAA2464085.1"/>
    <property type="molecule type" value="Genomic_DNA"/>
</dbReference>
<protein>
    <submittedName>
        <fullName evidence="2">Helix-turn-helix domain-containing protein</fullName>
    </submittedName>
</protein>
<dbReference type="Gene3D" id="1.10.10.2840">
    <property type="entry name" value="PucR C-terminal helix-turn-helix domain"/>
    <property type="match status" value="1"/>
</dbReference>
<keyword evidence="3" id="KW-1185">Reference proteome</keyword>
<comment type="caution">
    <text evidence="2">The sequence shown here is derived from an EMBL/GenBank/DDBJ whole genome shotgun (WGS) entry which is preliminary data.</text>
</comment>